<keyword evidence="2" id="KW-1185">Reference proteome</keyword>
<dbReference type="Pfam" id="PF20765">
    <property type="entry name" value="Phage_tail_terminator_8"/>
    <property type="match status" value="1"/>
</dbReference>
<comment type="caution">
    <text evidence="1">The sequence shown here is derived from an EMBL/GenBank/DDBJ whole genome shotgun (WGS) entry which is preliminary data.</text>
</comment>
<dbReference type="Proteomes" id="UP001519921">
    <property type="component" value="Unassembled WGS sequence"/>
</dbReference>
<reference evidence="1 2" key="1">
    <citation type="submission" date="2021-07" db="EMBL/GenBank/DDBJ databases">
        <title>Clostridium weizhouense sp. nov., an anaerobic bacterium isolated from activated sludge of Petroleum wastewater.</title>
        <authorList>
            <person name="Li Q."/>
        </authorList>
    </citation>
    <scope>NUCLEOTIDE SEQUENCE [LARGE SCALE GENOMIC DNA]</scope>
    <source>
        <strain evidence="1 2">YB-6</strain>
    </source>
</reference>
<gene>
    <name evidence="1" type="ORF">KYD98_02600</name>
</gene>
<dbReference type="InterPro" id="IPR049254">
    <property type="entry name" value="Phage_tail_terminator"/>
</dbReference>
<sequence length="143" mass="16619">MELLYSVCKTLKDRFPKNNIFIDDNKEEITVPTFNVKIKPLKSTNHFGSRKKLNNIYITFVEDVKTQENSLQMVDNLTELFDECIYVKSRALPILNKDIDNNDDCLNFMMTLNFYDGKAEPIPETPDATYDKLMGILKLNIID</sequence>
<evidence type="ECO:0000313" key="2">
    <source>
        <dbReference type="Proteomes" id="UP001519921"/>
    </source>
</evidence>
<evidence type="ECO:0000313" key="1">
    <source>
        <dbReference type="EMBL" id="MBW6408970.1"/>
    </source>
</evidence>
<protein>
    <recommendedName>
        <fullName evidence="3">Phage protein</fullName>
    </recommendedName>
</protein>
<organism evidence="1 2">
    <name type="scientific">Clostridium weizhouense</name>
    <dbReference type="NCBI Taxonomy" id="2859781"/>
    <lineage>
        <taxon>Bacteria</taxon>
        <taxon>Bacillati</taxon>
        <taxon>Bacillota</taxon>
        <taxon>Clostridia</taxon>
        <taxon>Eubacteriales</taxon>
        <taxon>Clostridiaceae</taxon>
        <taxon>Clostridium</taxon>
    </lineage>
</organism>
<name>A0ABS7AJX5_9CLOT</name>
<accession>A0ABS7AJX5</accession>
<proteinExistence type="predicted"/>
<evidence type="ECO:0008006" key="3">
    <source>
        <dbReference type="Google" id="ProtNLM"/>
    </source>
</evidence>
<dbReference type="EMBL" id="JAHXPT010000002">
    <property type="protein sequence ID" value="MBW6408970.1"/>
    <property type="molecule type" value="Genomic_DNA"/>
</dbReference>